<dbReference type="HOGENOM" id="CLU_2384126_0_0_5"/>
<name>Q1MCC8_RHIJ3</name>
<organism evidence="1 2">
    <name type="scientific">Rhizobium johnstonii (strain DSM 114642 / LMG 32736 / 3841)</name>
    <name type="common">Rhizobium leguminosarum bv. viciae</name>
    <dbReference type="NCBI Taxonomy" id="216596"/>
    <lineage>
        <taxon>Bacteria</taxon>
        <taxon>Pseudomonadati</taxon>
        <taxon>Pseudomonadota</taxon>
        <taxon>Alphaproteobacteria</taxon>
        <taxon>Hyphomicrobiales</taxon>
        <taxon>Rhizobiaceae</taxon>
        <taxon>Rhizobium/Agrobacterium group</taxon>
        <taxon>Rhizobium</taxon>
        <taxon>Rhizobium johnstonii</taxon>
    </lineage>
</organism>
<dbReference type="EnsemblBacteria" id="CAK09403">
    <property type="protein sequence ID" value="CAK09403"/>
    <property type="gene ID" value="RL3913"/>
</dbReference>
<evidence type="ECO:0000313" key="2">
    <source>
        <dbReference type="Proteomes" id="UP000006575"/>
    </source>
</evidence>
<dbReference type="AlphaFoldDB" id="Q1MCC8"/>
<keyword evidence="2" id="KW-1185">Reference proteome</keyword>
<dbReference type="KEGG" id="rle:RL3913"/>
<dbReference type="EMBL" id="AM236080">
    <property type="protein sequence ID" value="CAK09403.1"/>
    <property type="molecule type" value="Genomic_DNA"/>
</dbReference>
<sequence>MEEANMKREEIEAEARLMAIEYQVCHVYNMVLKMIGVSEEDITHAEKTGVRRMDGQPIGTADPAMSDHVLGEFQDALSRLQDEARWMRQALKAQ</sequence>
<evidence type="ECO:0000313" key="1">
    <source>
        <dbReference type="EMBL" id="CAK09403.1"/>
    </source>
</evidence>
<proteinExistence type="predicted"/>
<reference evidence="1 2" key="1">
    <citation type="journal article" date="2006" name="Genome Biol.">
        <title>The genome of Rhizobium leguminosarum has recognizable core and accessory components.</title>
        <authorList>
            <person name="Young J.W."/>
            <person name="Crossman L.C."/>
            <person name="Johnston A.W.B."/>
            <person name="Thomson N.R."/>
            <person name="Ghazoui Z.F."/>
            <person name="Hull K.H."/>
            <person name="Wexler M."/>
            <person name="Curson A.R.J."/>
            <person name="Todd J.D."/>
            <person name="Poole P.S."/>
            <person name="Mauchline T.H."/>
            <person name="East A.K."/>
            <person name="Quail M.A."/>
            <person name="Churcher C."/>
            <person name="Arrowsmith C."/>
            <person name="Cherevach A."/>
            <person name="Chillingworth T."/>
            <person name="Clarke K."/>
            <person name="Cronin A."/>
            <person name="Davis P."/>
            <person name="Fraser A."/>
            <person name="Hance Z."/>
            <person name="Hauser H."/>
            <person name="Jagels K."/>
            <person name="Moule S."/>
            <person name="Mungall K."/>
            <person name="Norbertczak H."/>
            <person name="Rabbinowitsch E."/>
            <person name="Sanders M."/>
            <person name="Simmonds M."/>
            <person name="Whitehead S."/>
            <person name="Parkhill J."/>
        </authorList>
    </citation>
    <scope>NUCLEOTIDE SEQUENCE [LARGE SCALE GENOMIC DNA]</scope>
    <source>
        <strain evidence="2">DSM 114642 / LMG 32736 / 3841</strain>
    </source>
</reference>
<accession>Q1MCC8</accession>
<gene>
    <name evidence="1" type="ordered locus">RL3913</name>
</gene>
<protein>
    <submittedName>
        <fullName evidence="1">Uncharacterized protein</fullName>
    </submittedName>
</protein>
<dbReference type="Proteomes" id="UP000006575">
    <property type="component" value="Chromosome"/>
</dbReference>